<proteinExistence type="predicted"/>
<dbReference type="CDD" id="cd04182">
    <property type="entry name" value="GT_2_like_f"/>
    <property type="match status" value="1"/>
</dbReference>
<dbReference type="OrthoDB" id="5298023at2"/>
<reference evidence="3 4" key="1">
    <citation type="submission" date="2017-11" db="EMBL/GenBank/DDBJ databases">
        <title>Draft genome sequence of environmental isolate Aeromonas lusitania sp. nov. MDC 2473.</title>
        <authorList>
            <person name="Colston S.M."/>
            <person name="Navarro A."/>
            <person name="Martinez-Murcia A.J."/>
            <person name="Graf J."/>
        </authorList>
    </citation>
    <scope>NUCLEOTIDE SEQUENCE [LARGE SCALE GENOMIC DNA]</scope>
    <source>
        <strain evidence="3 4">MDC 2473</strain>
    </source>
</reference>
<keyword evidence="1" id="KW-0460">Magnesium</keyword>
<dbReference type="PANTHER" id="PTHR43777:SF1">
    <property type="entry name" value="MOLYBDENUM COFACTOR CYTIDYLYLTRANSFERASE"/>
    <property type="match status" value="1"/>
</dbReference>
<dbReference type="RefSeq" id="WP_100860441.1">
    <property type="nucleotide sequence ID" value="NZ_PGCP01000020.1"/>
</dbReference>
<feature type="domain" description="MobA-like NTP transferase" evidence="2">
    <location>
        <begin position="7"/>
        <end position="164"/>
    </location>
</feature>
<name>A0A2M8H7Y6_9GAMM</name>
<evidence type="ECO:0000256" key="1">
    <source>
        <dbReference type="ARBA" id="ARBA00022842"/>
    </source>
</evidence>
<dbReference type="Gene3D" id="3.90.550.10">
    <property type="entry name" value="Spore Coat Polysaccharide Biosynthesis Protein SpsA, Chain A"/>
    <property type="match status" value="1"/>
</dbReference>
<dbReference type="SUPFAM" id="SSF53448">
    <property type="entry name" value="Nucleotide-diphospho-sugar transferases"/>
    <property type="match status" value="1"/>
</dbReference>
<comment type="caution">
    <text evidence="3">The sequence shown here is derived from an EMBL/GenBank/DDBJ whole genome shotgun (WGS) entry which is preliminary data.</text>
</comment>
<dbReference type="AlphaFoldDB" id="A0A2M8H7Y6"/>
<dbReference type="Pfam" id="PF12804">
    <property type="entry name" value="NTP_transf_3"/>
    <property type="match status" value="1"/>
</dbReference>
<sequence length="188" mass="20247">MSSERLALLLAAGFSRRYGSDKRLAGSPPLILRTLSTLLPCHDRVLVVLRRDDEALRRLLADSGAELTQVPLDGGLGDSLAHGVRTLLAQGRPIHSLTIALADMPHLSSASLQTLRAAQSGREIVRPLYQGQPGHPVSFPADLLPLLTSLSGEQGAQRIVARHQARLRCLPLGDPGCVQDIDWPNDPL</sequence>
<dbReference type="GO" id="GO:0016779">
    <property type="term" value="F:nucleotidyltransferase activity"/>
    <property type="evidence" value="ECO:0007669"/>
    <property type="project" value="UniProtKB-ARBA"/>
</dbReference>
<dbReference type="EMBL" id="PGCP01000020">
    <property type="protein sequence ID" value="PJC92689.1"/>
    <property type="molecule type" value="Genomic_DNA"/>
</dbReference>
<keyword evidence="4" id="KW-1185">Reference proteome</keyword>
<protein>
    <recommendedName>
        <fullName evidence="2">MobA-like NTP transferase domain-containing protein</fullName>
    </recommendedName>
</protein>
<evidence type="ECO:0000313" key="3">
    <source>
        <dbReference type="EMBL" id="PJC92689.1"/>
    </source>
</evidence>
<organism evidence="3 4">
    <name type="scientific">Aeromonas lusitana</name>
    <dbReference type="NCBI Taxonomy" id="931529"/>
    <lineage>
        <taxon>Bacteria</taxon>
        <taxon>Pseudomonadati</taxon>
        <taxon>Pseudomonadota</taxon>
        <taxon>Gammaproteobacteria</taxon>
        <taxon>Aeromonadales</taxon>
        <taxon>Aeromonadaceae</taxon>
        <taxon>Aeromonas</taxon>
    </lineage>
</organism>
<dbReference type="InterPro" id="IPR025877">
    <property type="entry name" value="MobA-like_NTP_Trfase"/>
</dbReference>
<gene>
    <name evidence="3" type="ORF">CUC44_13470</name>
</gene>
<dbReference type="InterPro" id="IPR029044">
    <property type="entry name" value="Nucleotide-diphossugar_trans"/>
</dbReference>
<accession>A0A2M8H7Y6</accession>
<evidence type="ECO:0000313" key="4">
    <source>
        <dbReference type="Proteomes" id="UP000232060"/>
    </source>
</evidence>
<dbReference type="Proteomes" id="UP000232060">
    <property type="component" value="Unassembled WGS sequence"/>
</dbReference>
<evidence type="ECO:0000259" key="2">
    <source>
        <dbReference type="Pfam" id="PF12804"/>
    </source>
</evidence>
<dbReference type="PANTHER" id="PTHR43777">
    <property type="entry name" value="MOLYBDENUM COFACTOR CYTIDYLYLTRANSFERASE"/>
    <property type="match status" value="1"/>
</dbReference>